<proteinExistence type="predicted"/>
<keyword evidence="1" id="KW-1185">Reference proteome</keyword>
<dbReference type="RefSeq" id="XP_045153076.1">
    <property type="nucleotide sequence ID" value="XM_045297141.1"/>
</dbReference>
<protein>
    <submittedName>
        <fullName evidence="2">Two pore channel protein 2</fullName>
    </submittedName>
</protein>
<accession>A0AC55DMV8</accession>
<evidence type="ECO:0000313" key="2">
    <source>
        <dbReference type="RefSeq" id="XP_045153076.1"/>
    </source>
</evidence>
<organism evidence="1 2">
    <name type="scientific">Echinops telfairi</name>
    <name type="common">Lesser hedgehog tenrec</name>
    <dbReference type="NCBI Taxonomy" id="9371"/>
    <lineage>
        <taxon>Eukaryota</taxon>
        <taxon>Metazoa</taxon>
        <taxon>Chordata</taxon>
        <taxon>Craniata</taxon>
        <taxon>Vertebrata</taxon>
        <taxon>Euteleostomi</taxon>
        <taxon>Mammalia</taxon>
        <taxon>Eutheria</taxon>
        <taxon>Afrotheria</taxon>
        <taxon>Tenrecidae</taxon>
        <taxon>Tenrecinae</taxon>
        <taxon>Echinops</taxon>
    </lineage>
</organism>
<evidence type="ECO:0000313" key="1">
    <source>
        <dbReference type="Proteomes" id="UP000694863"/>
    </source>
</evidence>
<name>A0AC55DMV8_ECHTE</name>
<gene>
    <name evidence="2" type="primary">TPCN2</name>
</gene>
<reference evidence="2" key="1">
    <citation type="submission" date="2025-08" db="UniProtKB">
        <authorList>
            <consortium name="RefSeq"/>
        </authorList>
    </citation>
    <scope>IDENTIFICATION</scope>
</reference>
<dbReference type="Proteomes" id="UP000694863">
    <property type="component" value="Unplaced"/>
</dbReference>
<sequence>MCQPLSPQAAWISLCWTSAAWTLASLSSKAGRELCIDQAVVFMEDAIKYRSINHRMDARGMWFYRWYYSSSCQWVLSVAIFLILALAFVETPSSLTSSSDVRFRSPAWEPPCGLTESVELLCLLVFLADVVMKGYLIGWAQYRSSPWLLAYFLVLVVSLTDWIISLSLLCWETMRVRRLLRPFFLLQNSSLMKKTLKCIRSTLPQLASLALLLLLHLCFFTMFGMLLFTGEKDDGVSKERLLYFRNLPEALTSLLVLLTTANNPDVMMPAYSKNRAYSLFFIFFTIIGSLFLMNLLTAIIYSQFRGYLMLSLQTSLLRRRLGTRAAYEVLVSLDGGWDGHPQSTGVQPETFLRALTKIHMAEHCRQAIEQKVRSHGDSLLSAEDFQKLINEVDKRVVKEHPPRPEYSSPFLRSAQFLFGHRYFDYLGNLIALGNLISICMMAVVANTLLDLIKNMRAFAGILVSTPLLGLY</sequence>